<comment type="function">
    <text evidence="8">Component of the cytochrome c oxidase, the last enzyme in the mitochondrial electron transport chain which drives oxidative phosphorylation. The respiratory chain contains 3 multisubunit complexes succinate dehydrogenase (complex II, CII), ubiquinol-cytochrome c oxidoreductase (cytochrome b-c1 complex, complex III, CIII) and cytochrome c oxidase (complex IV, CIV), that cooperate to transfer electrons derived from NADH and succinate to molecular oxygen, creating an electrochemical gradient over the inner membrane that drives transmembrane transport and the ATP synthase. Cytochrome c oxidase is the component of the respiratory chain that catalyzes the reduction of oxygen to water. Electrons originating from reduced cytochrome c in the intermembrane space (IMS) are transferred via the dinuclear copper A center (CU(A)) of subunit 2 and heme A of subunit 1 to the active site in subunit 1, a binuclear center (BNC) formed by heme A3 and copper B (CU(B)). The BNC reduces molecular oxygen to 2 water molecules using 4 electrons from cytochrome c in the IMS and 4 protons from the mitochondrial matrix.</text>
</comment>
<dbReference type="GO" id="GO:0016020">
    <property type="term" value="C:membrane"/>
    <property type="evidence" value="ECO:0007669"/>
    <property type="project" value="UniProtKB-SubCell"/>
</dbReference>
<keyword evidence="8 11" id="KW-0496">Mitochondrion</keyword>
<keyword evidence="7 9" id="KW-0472">Membrane</keyword>
<organism evidence="11">
    <name type="scientific">Arrenurus rostratus</name>
    <dbReference type="NCBI Taxonomy" id="3136836"/>
    <lineage>
        <taxon>Eukaryota</taxon>
        <taxon>Metazoa</taxon>
        <taxon>Ecdysozoa</taxon>
        <taxon>Arthropoda</taxon>
        <taxon>Chelicerata</taxon>
        <taxon>Arachnida</taxon>
        <taxon>Acari</taxon>
        <taxon>Acariformes</taxon>
        <taxon>Trombidiformes</taxon>
        <taxon>Prostigmata</taxon>
        <taxon>Anystina</taxon>
        <taxon>Parasitengona</taxon>
        <taxon>Hydracarina</taxon>
        <taxon>Arrenuroidea</taxon>
        <taxon>Arrenuridae</taxon>
        <taxon>Arrenurus</taxon>
    </lineage>
</organism>
<evidence type="ECO:0000256" key="4">
    <source>
        <dbReference type="ARBA" id="ARBA00022692"/>
    </source>
</evidence>
<evidence type="ECO:0000256" key="1">
    <source>
        <dbReference type="ARBA" id="ARBA00004141"/>
    </source>
</evidence>
<dbReference type="InterPro" id="IPR033945">
    <property type="entry name" value="Cyt_c_oxase_su3_dom"/>
</dbReference>
<feature type="transmembrane region" description="Helical" evidence="9">
    <location>
        <begin position="196"/>
        <end position="219"/>
    </location>
</feature>
<dbReference type="GO" id="GO:0004129">
    <property type="term" value="F:cytochrome-c oxidase activity"/>
    <property type="evidence" value="ECO:0007669"/>
    <property type="project" value="InterPro"/>
</dbReference>
<evidence type="ECO:0000256" key="8">
    <source>
        <dbReference type="RuleBase" id="RU003375"/>
    </source>
</evidence>
<evidence type="ECO:0000313" key="11">
    <source>
        <dbReference type="EMBL" id="WYM45478.1"/>
    </source>
</evidence>
<dbReference type="InterPro" id="IPR000298">
    <property type="entry name" value="Cyt_c_oxidase-like_su3"/>
</dbReference>
<comment type="subcellular location">
    <subcellularLocation>
        <location evidence="1">Membrane</location>
        <topology evidence="1">Multi-pass membrane protein</topology>
    </subcellularLocation>
</comment>
<proteinExistence type="inferred from homology"/>
<dbReference type="Gene3D" id="1.10.287.70">
    <property type="match status" value="1"/>
</dbReference>
<dbReference type="GO" id="GO:0006123">
    <property type="term" value="P:mitochondrial electron transport, cytochrome c to oxygen"/>
    <property type="evidence" value="ECO:0007669"/>
    <property type="project" value="TreeGrafter"/>
</dbReference>
<dbReference type="InterPro" id="IPR035973">
    <property type="entry name" value="Cyt_c_oxidase_su3-like_sf"/>
</dbReference>
<evidence type="ECO:0000256" key="3">
    <source>
        <dbReference type="ARBA" id="ARBA00015944"/>
    </source>
</evidence>
<dbReference type="CDD" id="cd01665">
    <property type="entry name" value="Cyt_c_Oxidase_III"/>
    <property type="match status" value="1"/>
</dbReference>
<feature type="transmembrane region" description="Helical" evidence="9">
    <location>
        <begin position="126"/>
        <end position="146"/>
    </location>
</feature>
<keyword evidence="5" id="KW-1278">Translocase</keyword>
<feature type="transmembrane region" description="Helical" evidence="9">
    <location>
        <begin position="239"/>
        <end position="259"/>
    </location>
</feature>
<feature type="domain" description="Heme-copper oxidase subunit III family profile" evidence="10">
    <location>
        <begin position="3"/>
        <end position="260"/>
    </location>
</feature>
<accession>A0AAU6QDV7</accession>
<feature type="transmembrane region" description="Helical" evidence="9">
    <location>
        <begin position="82"/>
        <end position="101"/>
    </location>
</feature>
<evidence type="ECO:0000259" key="10">
    <source>
        <dbReference type="PROSITE" id="PS50253"/>
    </source>
</evidence>
<protein>
    <recommendedName>
        <fullName evidence="3 8">Cytochrome c oxidase subunit 3</fullName>
    </recommendedName>
</protein>
<reference evidence="11" key="1">
    <citation type="submission" date="2023-12" db="EMBL/GenBank/DDBJ databases">
        <authorList>
            <person name="Li p."/>
        </authorList>
    </citation>
    <scope>NUCLEOTIDE SEQUENCE</scope>
</reference>
<gene>
    <name evidence="11" type="primary">COX3</name>
</gene>
<dbReference type="AlphaFoldDB" id="A0AAU6QDV7"/>
<dbReference type="EMBL" id="PP056089">
    <property type="protein sequence ID" value="WYM45478.1"/>
    <property type="molecule type" value="Genomic_DNA"/>
</dbReference>
<dbReference type="SUPFAM" id="SSF81452">
    <property type="entry name" value="Cytochrome c oxidase subunit III-like"/>
    <property type="match status" value="1"/>
</dbReference>
<keyword evidence="4 8" id="KW-0812">Transmembrane</keyword>
<dbReference type="PANTHER" id="PTHR11403">
    <property type="entry name" value="CYTOCHROME C OXIDASE SUBUNIT III"/>
    <property type="match status" value="1"/>
</dbReference>
<comment type="similarity">
    <text evidence="2 8">Belongs to the cytochrome c oxidase subunit 3 family.</text>
</comment>
<dbReference type="InterPro" id="IPR013833">
    <property type="entry name" value="Cyt_c_oxidase_su3_a-hlx"/>
</dbReference>
<evidence type="ECO:0000256" key="5">
    <source>
        <dbReference type="ARBA" id="ARBA00022967"/>
    </source>
</evidence>
<dbReference type="Gene3D" id="1.20.120.80">
    <property type="entry name" value="Cytochrome c oxidase, subunit III, four-helix bundle"/>
    <property type="match status" value="1"/>
</dbReference>
<dbReference type="InterPro" id="IPR024791">
    <property type="entry name" value="Cyt_c/ubiquinol_Oxase_su3"/>
</dbReference>
<dbReference type="PROSITE" id="PS50253">
    <property type="entry name" value="COX3"/>
    <property type="match status" value="1"/>
</dbReference>
<geneLocation type="mitochondrion" evidence="11"/>
<dbReference type="GO" id="GO:0005739">
    <property type="term" value="C:mitochondrion"/>
    <property type="evidence" value="ECO:0007669"/>
    <property type="project" value="TreeGrafter"/>
</dbReference>
<sequence>MKKMHPFHMVTESPWPIVAALSALSLTSSTVAFSQYKSSYPLLISFLALLLSSIQWWRDVFRESSLEGEHSLKTMMGIKLGVIFFIISEVMFFVSFFWAFFQSTISLPPELGFSWPPMGINMFNPMNIPLLNTIILLSSGVSVTWAHHMILEKNLSKATKSLAITVTLGAYFTMLQGMEYWQAPFSMWDSTCGCTFFMATGFHGLHVIIGSIFLSISFYQLFNMKFSPDHLICFEAAAWYWHFVDVVWLFLYISIYWWGS</sequence>
<dbReference type="Pfam" id="PF00510">
    <property type="entry name" value="COX3"/>
    <property type="match status" value="1"/>
</dbReference>
<feature type="transmembrane region" description="Helical" evidence="9">
    <location>
        <begin position="158"/>
        <end position="176"/>
    </location>
</feature>
<keyword evidence="6 9" id="KW-1133">Transmembrane helix</keyword>
<dbReference type="PANTHER" id="PTHR11403:SF7">
    <property type="entry name" value="CYTOCHROME C OXIDASE SUBUNIT 3"/>
    <property type="match status" value="1"/>
</dbReference>
<evidence type="ECO:0000256" key="9">
    <source>
        <dbReference type="SAM" id="Phobius"/>
    </source>
</evidence>
<evidence type="ECO:0000256" key="6">
    <source>
        <dbReference type="ARBA" id="ARBA00022989"/>
    </source>
</evidence>
<evidence type="ECO:0000256" key="2">
    <source>
        <dbReference type="ARBA" id="ARBA00010581"/>
    </source>
</evidence>
<evidence type="ECO:0000256" key="7">
    <source>
        <dbReference type="ARBA" id="ARBA00023136"/>
    </source>
</evidence>
<name>A0AAU6QDV7_9ACAR</name>